<evidence type="ECO:0000256" key="3">
    <source>
        <dbReference type="ARBA" id="ARBA00022692"/>
    </source>
</evidence>
<proteinExistence type="predicted"/>
<keyword evidence="8" id="KW-1185">Reference proteome</keyword>
<reference evidence="7 8" key="1">
    <citation type="submission" date="2018-04" db="EMBL/GenBank/DDBJ databases">
        <title>Camelliibacillus theae gen. nov., sp. nov., isolated from Pu'er tea.</title>
        <authorList>
            <person name="Niu L."/>
        </authorList>
    </citation>
    <scope>NUCLEOTIDE SEQUENCE [LARGE SCALE GENOMIC DNA]</scope>
    <source>
        <strain evidence="7 8">T8</strain>
    </source>
</reference>
<name>A0A2U1JWA4_9BACI</name>
<dbReference type="InterPro" id="IPR007300">
    <property type="entry name" value="CidB/LrgB"/>
</dbReference>
<dbReference type="EMBL" id="QCZG01000028">
    <property type="protein sequence ID" value="PWA09491.1"/>
    <property type="molecule type" value="Genomic_DNA"/>
</dbReference>
<accession>A0A2U1JWA4</accession>
<dbReference type="AlphaFoldDB" id="A0A2U1JWA4"/>
<comment type="caution">
    <text evidence="7">The sequence shown here is derived from an EMBL/GenBank/DDBJ whole genome shotgun (WGS) entry which is preliminary data.</text>
</comment>
<feature type="transmembrane region" description="Helical" evidence="6">
    <location>
        <begin position="28"/>
        <end position="46"/>
    </location>
</feature>
<evidence type="ECO:0000256" key="4">
    <source>
        <dbReference type="ARBA" id="ARBA00022989"/>
    </source>
</evidence>
<feature type="transmembrane region" description="Helical" evidence="6">
    <location>
        <begin position="81"/>
        <end position="100"/>
    </location>
</feature>
<evidence type="ECO:0000256" key="2">
    <source>
        <dbReference type="ARBA" id="ARBA00022475"/>
    </source>
</evidence>
<keyword evidence="2" id="KW-1003">Cell membrane</keyword>
<feature type="transmembrane region" description="Helical" evidence="6">
    <location>
        <begin position="143"/>
        <end position="163"/>
    </location>
</feature>
<feature type="transmembrane region" description="Helical" evidence="6">
    <location>
        <begin position="58"/>
        <end position="75"/>
    </location>
</feature>
<gene>
    <name evidence="7" type="ORF">DCC39_13010</name>
</gene>
<dbReference type="Pfam" id="PF04172">
    <property type="entry name" value="LrgB"/>
    <property type="match status" value="1"/>
</dbReference>
<protein>
    <recommendedName>
        <fullName evidence="9">LrgB family protein</fullName>
    </recommendedName>
</protein>
<keyword evidence="4 6" id="KW-1133">Transmembrane helix</keyword>
<keyword evidence="5 6" id="KW-0472">Membrane</keyword>
<evidence type="ECO:0000256" key="5">
    <source>
        <dbReference type="ARBA" id="ARBA00023136"/>
    </source>
</evidence>
<comment type="subcellular location">
    <subcellularLocation>
        <location evidence="1">Cell membrane</location>
        <topology evidence="1">Multi-pass membrane protein</topology>
    </subcellularLocation>
</comment>
<feature type="transmembrane region" description="Helical" evidence="6">
    <location>
        <begin position="197"/>
        <end position="223"/>
    </location>
</feature>
<evidence type="ECO:0000256" key="1">
    <source>
        <dbReference type="ARBA" id="ARBA00004651"/>
    </source>
</evidence>
<evidence type="ECO:0000313" key="8">
    <source>
        <dbReference type="Proteomes" id="UP000245998"/>
    </source>
</evidence>
<evidence type="ECO:0000256" key="6">
    <source>
        <dbReference type="SAM" id="Phobius"/>
    </source>
</evidence>
<dbReference type="OrthoDB" id="9811701at2"/>
<dbReference type="GO" id="GO:0005886">
    <property type="term" value="C:plasma membrane"/>
    <property type="evidence" value="ECO:0007669"/>
    <property type="project" value="UniProtKB-SubCell"/>
</dbReference>
<dbReference type="PANTHER" id="PTHR30249">
    <property type="entry name" value="PUTATIVE SEROTONIN TRANSPORTER"/>
    <property type="match status" value="1"/>
</dbReference>
<dbReference type="PANTHER" id="PTHR30249:SF17">
    <property type="entry name" value="HOLIN-LIKE PROTEIN CIDB"/>
    <property type="match status" value="1"/>
</dbReference>
<dbReference type="RefSeq" id="WP_116555341.1">
    <property type="nucleotide sequence ID" value="NZ_QCZG01000028.1"/>
</dbReference>
<organism evidence="7 8">
    <name type="scientific">Pueribacillus theae</name>
    <dbReference type="NCBI Taxonomy" id="2171751"/>
    <lineage>
        <taxon>Bacteria</taxon>
        <taxon>Bacillati</taxon>
        <taxon>Bacillota</taxon>
        <taxon>Bacilli</taxon>
        <taxon>Bacillales</taxon>
        <taxon>Bacillaceae</taxon>
        <taxon>Pueribacillus</taxon>
    </lineage>
</organism>
<keyword evidence="3 6" id="KW-0812">Transmembrane</keyword>
<dbReference type="Proteomes" id="UP000245998">
    <property type="component" value="Unassembled WGS sequence"/>
</dbReference>
<evidence type="ECO:0008006" key="9">
    <source>
        <dbReference type="Google" id="ProtNLM"/>
    </source>
</evidence>
<sequence length="224" mass="24092">MNFVGLALTIVLYLLARRLYFRFPYPLFAPVVTSSVVLVSILVAFKIPYGHYIKDVKVITELLGAAIVALGYPLYKQWHVIKRYFVPIISGVIVGTWFGIESGRLLAKAFKIEDLLMLSLLPKSVTTPVAMEISSMIGGIPSLAAVFVMFAGISCVIIGPLLIKLFRIHNPLEIGIGYGSAAHAIGTSKALEFGEEAAAISSVTMTLCALIASFLAPAIIATFG</sequence>
<evidence type="ECO:0000313" key="7">
    <source>
        <dbReference type="EMBL" id="PWA09491.1"/>
    </source>
</evidence>